<protein>
    <submittedName>
        <fullName evidence="4">Uncharacterized protein</fullName>
    </submittedName>
</protein>
<evidence type="ECO:0000313" key="4">
    <source>
        <dbReference type="EMBL" id="VUF11510.1"/>
    </source>
</evidence>
<dbReference type="Proteomes" id="UP001055303">
    <property type="component" value="Unassembled WGS sequence"/>
</dbReference>
<evidence type="ECO:0000313" key="5">
    <source>
        <dbReference type="Proteomes" id="UP000401717"/>
    </source>
</evidence>
<reference evidence="4 5" key="1">
    <citation type="submission" date="2019-06" db="EMBL/GenBank/DDBJ databases">
        <authorList>
            <person name="Rodrigo-Torres L."/>
            <person name="Arahal R. D."/>
            <person name="Lucena T."/>
        </authorList>
    </citation>
    <scope>NUCLEOTIDE SEQUENCE [LARGE SCALE GENOMIC DNA]</scope>
    <source>
        <strain evidence="4 5">SW08-7</strain>
    </source>
</reference>
<keyword evidence="2" id="KW-0732">Signal</keyword>
<evidence type="ECO:0000313" key="3">
    <source>
        <dbReference type="EMBL" id="GJD55271.1"/>
    </source>
</evidence>
<reference evidence="3" key="3">
    <citation type="submission" date="2021-08" db="EMBL/GenBank/DDBJ databases">
        <authorList>
            <person name="Tani A."/>
            <person name="Ola A."/>
            <person name="Ogura Y."/>
            <person name="Katsura K."/>
            <person name="Hayashi T."/>
        </authorList>
    </citation>
    <scope>NUCLEOTIDE SEQUENCE</scope>
    <source>
        <strain evidence="3">DSM 22415</strain>
    </source>
</reference>
<reference evidence="3" key="2">
    <citation type="journal article" date="2021" name="Front. Microbiol.">
        <title>Comprehensive Comparative Genomics and Phenotyping of Methylobacterium Species.</title>
        <authorList>
            <person name="Alessa O."/>
            <person name="Ogura Y."/>
            <person name="Fujitani Y."/>
            <person name="Takami H."/>
            <person name="Hayashi T."/>
            <person name="Sahin N."/>
            <person name="Tani A."/>
        </authorList>
    </citation>
    <scope>NUCLEOTIDE SEQUENCE</scope>
    <source>
        <strain evidence="3">DSM 22415</strain>
    </source>
</reference>
<dbReference type="EMBL" id="CABFVH010000005">
    <property type="protein sequence ID" value="VUF11510.1"/>
    <property type="molecule type" value="Genomic_DNA"/>
</dbReference>
<dbReference type="EMBL" id="BPQI01000023">
    <property type="protein sequence ID" value="GJD55271.1"/>
    <property type="molecule type" value="Genomic_DNA"/>
</dbReference>
<feature type="region of interest" description="Disordered" evidence="1">
    <location>
        <begin position="44"/>
        <end position="88"/>
    </location>
</feature>
<feature type="compositionally biased region" description="Low complexity" evidence="1">
    <location>
        <begin position="68"/>
        <end position="78"/>
    </location>
</feature>
<feature type="signal peptide" evidence="2">
    <location>
        <begin position="1"/>
        <end position="26"/>
    </location>
</feature>
<dbReference type="OrthoDB" id="7998243at2"/>
<sequence>MGATVGRSLRILAAVMLIAPAPAGSADLLGDAYGPPRYAVPASPPRYFPRSDGNERIVRRAPPPPVAPGCVPRRVPVPTNAPDDPSYVGSAYGLSRPSYYGLTPPPGIDDPFGRALLPYCP</sequence>
<name>A0A564FV09_9HYPH</name>
<keyword evidence="6" id="KW-1185">Reference proteome</keyword>
<evidence type="ECO:0000256" key="1">
    <source>
        <dbReference type="SAM" id="MobiDB-lite"/>
    </source>
</evidence>
<accession>A0A564FV09</accession>
<organism evidence="4 5">
    <name type="scientific">Methylobacterium dankookense</name>
    <dbReference type="NCBI Taxonomy" id="560405"/>
    <lineage>
        <taxon>Bacteria</taxon>
        <taxon>Pseudomonadati</taxon>
        <taxon>Pseudomonadota</taxon>
        <taxon>Alphaproteobacteria</taxon>
        <taxon>Hyphomicrobiales</taxon>
        <taxon>Methylobacteriaceae</taxon>
        <taxon>Methylobacterium</taxon>
    </lineage>
</organism>
<proteinExistence type="predicted"/>
<feature type="chain" id="PRO_5021844338" evidence="2">
    <location>
        <begin position="27"/>
        <end position="121"/>
    </location>
</feature>
<gene>
    <name evidence="3" type="ORF">IFDJLNFL_1155</name>
    <name evidence="4" type="ORF">MTDSW087_01192</name>
</gene>
<evidence type="ECO:0000313" key="6">
    <source>
        <dbReference type="Proteomes" id="UP001055303"/>
    </source>
</evidence>
<dbReference type="Proteomes" id="UP000401717">
    <property type="component" value="Unassembled WGS sequence"/>
</dbReference>
<dbReference type="RefSeq" id="WP_144761500.1">
    <property type="nucleotide sequence ID" value="NZ_BPQI01000023.1"/>
</dbReference>
<dbReference type="AlphaFoldDB" id="A0A564FV09"/>
<evidence type="ECO:0000256" key="2">
    <source>
        <dbReference type="SAM" id="SignalP"/>
    </source>
</evidence>